<evidence type="ECO:0000313" key="3">
    <source>
        <dbReference type="Proteomes" id="UP000807371"/>
    </source>
</evidence>
<name>A0ABS0NN22_9ACTN</name>
<feature type="compositionally biased region" description="Basic residues" evidence="1">
    <location>
        <begin position="209"/>
        <end position="222"/>
    </location>
</feature>
<evidence type="ECO:0000256" key="1">
    <source>
        <dbReference type="SAM" id="MobiDB-lite"/>
    </source>
</evidence>
<organism evidence="2 3">
    <name type="scientific">Streptomyces pactum</name>
    <dbReference type="NCBI Taxonomy" id="68249"/>
    <lineage>
        <taxon>Bacteria</taxon>
        <taxon>Bacillati</taxon>
        <taxon>Actinomycetota</taxon>
        <taxon>Actinomycetes</taxon>
        <taxon>Kitasatosporales</taxon>
        <taxon>Streptomycetaceae</taxon>
        <taxon>Streptomyces</taxon>
    </lineage>
</organism>
<comment type="caution">
    <text evidence="2">The sequence shown here is derived from an EMBL/GenBank/DDBJ whole genome shotgun (WGS) entry which is preliminary data.</text>
</comment>
<feature type="region of interest" description="Disordered" evidence="1">
    <location>
        <begin position="173"/>
        <end position="222"/>
    </location>
</feature>
<protein>
    <recommendedName>
        <fullName evidence="4">PE-PGRS family protein</fullName>
    </recommendedName>
</protein>
<keyword evidence="3" id="KW-1185">Reference proteome</keyword>
<reference evidence="2 3" key="1">
    <citation type="submission" date="2020-09" db="EMBL/GenBank/DDBJ databases">
        <title>Biosynthesis of the nuclear factor of activated T cells inhibitor NFAT-133 and its congeners in Streptomyces pactum.</title>
        <authorList>
            <person name="Zhou W."/>
            <person name="Posri P."/>
            <person name="Abugrain M.E."/>
            <person name="Weisberg A.J."/>
            <person name="Chang J.H."/>
            <person name="Mahmud T."/>
        </authorList>
    </citation>
    <scope>NUCLEOTIDE SEQUENCE [LARGE SCALE GENOMIC DNA]</scope>
    <source>
        <strain evidence="2 3">ATCC 27456</strain>
    </source>
</reference>
<sequence>MKEVVSAGELCGGALRHSPRAVEEISGYKKFSNKGHDYLETSVEVVEETRKQRSQHSRGLIGARSVCEIPAAGPRSMKLLTDYYHPVELDGNEVLPEGLVYDMGKYATADFTSALLYYTCVSPEVKGSEEDPARIKIRLHVFGRDGKKPSRDALMKVAHSAGLSVARELECENDGGLPEKPVLDGVKAPPPKWKRDFGLVGDPGEGRGRGRKGSGRRRRGGG</sequence>
<accession>A0ABS0NN22</accession>
<evidence type="ECO:0000313" key="2">
    <source>
        <dbReference type="EMBL" id="MBH5336571.1"/>
    </source>
</evidence>
<dbReference type="RefSeq" id="WP_197989964.1">
    <property type="nucleotide sequence ID" value="NZ_JACYXC010000001.1"/>
</dbReference>
<proteinExistence type="predicted"/>
<dbReference type="EMBL" id="JACYXC010000001">
    <property type="protein sequence ID" value="MBH5336571.1"/>
    <property type="molecule type" value="Genomic_DNA"/>
</dbReference>
<dbReference type="Proteomes" id="UP000807371">
    <property type="component" value="Unassembled WGS sequence"/>
</dbReference>
<gene>
    <name evidence="2" type="ORF">IHE55_18030</name>
</gene>
<evidence type="ECO:0008006" key="4">
    <source>
        <dbReference type="Google" id="ProtNLM"/>
    </source>
</evidence>